<feature type="region of interest" description="Disordered" evidence="1">
    <location>
        <begin position="83"/>
        <end position="126"/>
    </location>
</feature>
<protein>
    <submittedName>
        <fullName evidence="2">Uncharacterized protein</fullName>
    </submittedName>
</protein>
<evidence type="ECO:0000256" key="1">
    <source>
        <dbReference type="SAM" id="MobiDB-lite"/>
    </source>
</evidence>
<sequence>MTLRNGCGTGQQRHTDSSNSEKTCGGILNRTAFCTFLQRRCTPVGLASRLRGGPTSAAGHVDWERPRSITSDQQRALHTIGPRVHTCTSHNSGKEEEEEEERRRTGGDKTPNNMLSLPFDDSLREDNGRMDDLVVRRTRSQQQGWPDGRPRVIQGWWAQALAWRPNAQSRSTSYSWPAAGMARWPRSLAGAGNKKQSDPVRPTNRPGSSP</sequence>
<feature type="region of interest" description="Disordered" evidence="1">
    <location>
        <begin position="185"/>
        <end position="210"/>
    </location>
</feature>
<dbReference type="EMBL" id="WHVB01000061">
    <property type="protein sequence ID" value="KAF8463810.1"/>
    <property type="molecule type" value="Genomic_DNA"/>
</dbReference>
<dbReference type="Proteomes" id="UP000759537">
    <property type="component" value="Unassembled WGS sequence"/>
</dbReference>
<evidence type="ECO:0000313" key="3">
    <source>
        <dbReference type="Proteomes" id="UP000759537"/>
    </source>
</evidence>
<reference evidence="2" key="1">
    <citation type="submission" date="2019-10" db="EMBL/GenBank/DDBJ databases">
        <authorList>
            <consortium name="DOE Joint Genome Institute"/>
            <person name="Kuo A."/>
            <person name="Miyauchi S."/>
            <person name="Kiss E."/>
            <person name="Drula E."/>
            <person name="Kohler A."/>
            <person name="Sanchez-Garcia M."/>
            <person name="Andreopoulos B."/>
            <person name="Barry K.W."/>
            <person name="Bonito G."/>
            <person name="Buee M."/>
            <person name="Carver A."/>
            <person name="Chen C."/>
            <person name="Cichocki N."/>
            <person name="Clum A."/>
            <person name="Culley D."/>
            <person name="Crous P.W."/>
            <person name="Fauchery L."/>
            <person name="Girlanda M."/>
            <person name="Hayes R."/>
            <person name="Keri Z."/>
            <person name="LaButti K."/>
            <person name="Lipzen A."/>
            <person name="Lombard V."/>
            <person name="Magnuson J."/>
            <person name="Maillard F."/>
            <person name="Morin E."/>
            <person name="Murat C."/>
            <person name="Nolan M."/>
            <person name="Ohm R."/>
            <person name="Pangilinan J."/>
            <person name="Pereira M."/>
            <person name="Perotto S."/>
            <person name="Peter M."/>
            <person name="Riley R."/>
            <person name="Sitrit Y."/>
            <person name="Stielow B."/>
            <person name="Szollosi G."/>
            <person name="Zifcakova L."/>
            <person name="Stursova M."/>
            <person name="Spatafora J.W."/>
            <person name="Tedersoo L."/>
            <person name="Vaario L.-M."/>
            <person name="Yamada A."/>
            <person name="Yan M."/>
            <person name="Wang P."/>
            <person name="Xu J."/>
            <person name="Bruns T."/>
            <person name="Baldrian P."/>
            <person name="Vilgalys R."/>
            <person name="Henrissat B."/>
            <person name="Grigoriev I.V."/>
            <person name="Hibbett D."/>
            <person name="Nagy L.G."/>
            <person name="Martin F.M."/>
        </authorList>
    </citation>
    <scope>NUCLEOTIDE SEQUENCE</scope>
    <source>
        <strain evidence="2">Prilba</strain>
    </source>
</reference>
<organism evidence="2 3">
    <name type="scientific">Russula ochroleuca</name>
    <dbReference type="NCBI Taxonomy" id="152965"/>
    <lineage>
        <taxon>Eukaryota</taxon>
        <taxon>Fungi</taxon>
        <taxon>Dikarya</taxon>
        <taxon>Basidiomycota</taxon>
        <taxon>Agaricomycotina</taxon>
        <taxon>Agaricomycetes</taxon>
        <taxon>Russulales</taxon>
        <taxon>Russulaceae</taxon>
        <taxon>Russula</taxon>
    </lineage>
</organism>
<dbReference type="AlphaFoldDB" id="A0A9P5MPY8"/>
<gene>
    <name evidence="2" type="ORF">DFH94DRAFT_686673</name>
</gene>
<reference evidence="2" key="2">
    <citation type="journal article" date="2020" name="Nat. Commun.">
        <title>Large-scale genome sequencing of mycorrhizal fungi provides insights into the early evolution of symbiotic traits.</title>
        <authorList>
            <person name="Miyauchi S."/>
            <person name="Kiss E."/>
            <person name="Kuo A."/>
            <person name="Drula E."/>
            <person name="Kohler A."/>
            <person name="Sanchez-Garcia M."/>
            <person name="Morin E."/>
            <person name="Andreopoulos B."/>
            <person name="Barry K.W."/>
            <person name="Bonito G."/>
            <person name="Buee M."/>
            <person name="Carver A."/>
            <person name="Chen C."/>
            <person name="Cichocki N."/>
            <person name="Clum A."/>
            <person name="Culley D."/>
            <person name="Crous P.W."/>
            <person name="Fauchery L."/>
            <person name="Girlanda M."/>
            <person name="Hayes R.D."/>
            <person name="Keri Z."/>
            <person name="LaButti K."/>
            <person name="Lipzen A."/>
            <person name="Lombard V."/>
            <person name="Magnuson J."/>
            <person name="Maillard F."/>
            <person name="Murat C."/>
            <person name="Nolan M."/>
            <person name="Ohm R.A."/>
            <person name="Pangilinan J."/>
            <person name="Pereira M.F."/>
            <person name="Perotto S."/>
            <person name="Peter M."/>
            <person name="Pfister S."/>
            <person name="Riley R."/>
            <person name="Sitrit Y."/>
            <person name="Stielow J.B."/>
            <person name="Szollosi G."/>
            <person name="Zifcakova L."/>
            <person name="Stursova M."/>
            <person name="Spatafora J.W."/>
            <person name="Tedersoo L."/>
            <person name="Vaario L.M."/>
            <person name="Yamada A."/>
            <person name="Yan M."/>
            <person name="Wang P."/>
            <person name="Xu J."/>
            <person name="Bruns T."/>
            <person name="Baldrian P."/>
            <person name="Vilgalys R."/>
            <person name="Dunand C."/>
            <person name="Henrissat B."/>
            <person name="Grigoriev I.V."/>
            <person name="Hibbett D."/>
            <person name="Nagy L.G."/>
            <person name="Martin F.M."/>
        </authorList>
    </citation>
    <scope>NUCLEOTIDE SEQUENCE</scope>
    <source>
        <strain evidence="2">Prilba</strain>
    </source>
</reference>
<evidence type="ECO:0000313" key="2">
    <source>
        <dbReference type="EMBL" id="KAF8463810.1"/>
    </source>
</evidence>
<comment type="caution">
    <text evidence="2">The sequence shown here is derived from an EMBL/GenBank/DDBJ whole genome shotgun (WGS) entry which is preliminary data.</text>
</comment>
<proteinExistence type="predicted"/>
<keyword evidence="3" id="KW-1185">Reference proteome</keyword>
<name>A0A9P5MPY8_9AGAM</name>
<feature type="region of interest" description="Disordered" evidence="1">
    <location>
        <begin position="1"/>
        <end position="22"/>
    </location>
</feature>
<accession>A0A9P5MPY8</accession>